<dbReference type="CDD" id="cd00090">
    <property type="entry name" value="HTH_ARSR"/>
    <property type="match status" value="1"/>
</dbReference>
<dbReference type="NCBIfam" id="NF033788">
    <property type="entry name" value="HTH_metalloreg"/>
    <property type="match status" value="1"/>
</dbReference>
<proteinExistence type="predicted"/>
<dbReference type="GO" id="GO:0003700">
    <property type="term" value="F:DNA-binding transcription factor activity"/>
    <property type="evidence" value="ECO:0007669"/>
    <property type="project" value="InterPro"/>
</dbReference>
<keyword evidence="3" id="KW-0804">Transcription</keyword>
<evidence type="ECO:0000313" key="5">
    <source>
        <dbReference type="EMBL" id="MCK9802206.1"/>
    </source>
</evidence>
<evidence type="ECO:0000256" key="3">
    <source>
        <dbReference type="ARBA" id="ARBA00023163"/>
    </source>
</evidence>
<dbReference type="InterPro" id="IPR001845">
    <property type="entry name" value="HTH_ArsR_DNA-bd_dom"/>
</dbReference>
<dbReference type="Proteomes" id="UP001155163">
    <property type="component" value="Unassembled WGS sequence"/>
</dbReference>
<sequence>MLNPDPASRAIMERSALIFAALGDGTRLRLVALLCEGQPLSISQLTQATDISRQAVTKHLQVLALAGLVRDAKQGRERRWALEPTQLILALHALERFCR</sequence>
<evidence type="ECO:0000313" key="8">
    <source>
        <dbReference type="Proteomes" id="UP001155163"/>
    </source>
</evidence>
<dbReference type="Proteomes" id="UP001155059">
    <property type="component" value="Unassembled WGS sequence"/>
</dbReference>
<dbReference type="EMBL" id="JALQCW010000114">
    <property type="protein sequence ID" value="MCK9802206.1"/>
    <property type="molecule type" value="Genomic_DNA"/>
</dbReference>
<comment type="caution">
    <text evidence="5">The sequence shown here is derived from an EMBL/GenBank/DDBJ whole genome shotgun (WGS) entry which is preliminary data.</text>
</comment>
<reference evidence="7 8" key="1">
    <citation type="journal article" date="2022" name="Int. J. Syst. Evol. Microbiol.">
        <title>Pseudomonas aegrilactucae sp. nov. and Pseudomonas morbosilactucae sp. nov., pathogens causing bacterial rot of lettuce in Japan.</title>
        <authorList>
            <person name="Sawada H."/>
            <person name="Fujikawa T."/>
            <person name="Satou M."/>
        </authorList>
    </citation>
    <scope>NUCLEOTIDE SEQUENCE [LARGE SCALE GENOMIC DNA]</scope>
    <source>
        <strain evidence="5 7">MAFF 302030</strain>
        <strain evidence="6 8">MAFF 302046</strain>
    </source>
</reference>
<dbReference type="SUPFAM" id="SSF46785">
    <property type="entry name" value="Winged helix' DNA-binding domain"/>
    <property type="match status" value="1"/>
</dbReference>
<name>A0A9X2C9D9_9PSED</name>
<feature type="domain" description="HTH arsR-type" evidence="4">
    <location>
        <begin position="7"/>
        <end position="99"/>
    </location>
</feature>
<dbReference type="PRINTS" id="PR00778">
    <property type="entry name" value="HTHARSR"/>
</dbReference>
<dbReference type="InterPro" id="IPR051081">
    <property type="entry name" value="HTH_MetalResp_TranReg"/>
</dbReference>
<protein>
    <submittedName>
        <fullName evidence="5">Metalloregulator ArsR/SmtB family transcription factor</fullName>
    </submittedName>
</protein>
<keyword evidence="1" id="KW-0805">Transcription regulation</keyword>
<dbReference type="InterPro" id="IPR011991">
    <property type="entry name" value="ArsR-like_HTH"/>
</dbReference>
<dbReference type="InterPro" id="IPR036390">
    <property type="entry name" value="WH_DNA-bd_sf"/>
</dbReference>
<keyword evidence="2" id="KW-0238">DNA-binding</keyword>
<reference evidence="7 8" key="2">
    <citation type="journal article" date="2023" name="Plant Pathol.">
        <title>Dismantling and reorganizing Pseudomonas marginalis sensu#lato.</title>
        <authorList>
            <person name="Sawada H."/>
            <person name="Fujikawa T."/>
            <person name="Satou M."/>
        </authorList>
    </citation>
    <scope>NUCLEOTIDE SEQUENCE [LARGE SCALE GENOMIC DNA]</scope>
    <source>
        <strain evidence="5 7">MAFF 302030</strain>
        <strain evidence="6 8">MAFF 302046</strain>
    </source>
</reference>
<evidence type="ECO:0000313" key="6">
    <source>
        <dbReference type="EMBL" id="MCK9815271.1"/>
    </source>
</evidence>
<dbReference type="InterPro" id="IPR036388">
    <property type="entry name" value="WH-like_DNA-bd_sf"/>
</dbReference>
<evidence type="ECO:0000256" key="2">
    <source>
        <dbReference type="ARBA" id="ARBA00023125"/>
    </source>
</evidence>
<dbReference type="PANTHER" id="PTHR33154:SF33">
    <property type="entry name" value="TRANSCRIPTIONAL REPRESSOR SDPR"/>
    <property type="match status" value="1"/>
</dbReference>
<gene>
    <name evidence="5" type="ORF">M1B34_32270</name>
    <name evidence="6" type="ORF">M1B35_14305</name>
</gene>
<accession>A0A9X2C9D9</accession>
<dbReference type="Gene3D" id="1.10.10.10">
    <property type="entry name" value="Winged helix-like DNA-binding domain superfamily/Winged helix DNA-binding domain"/>
    <property type="match status" value="1"/>
</dbReference>
<evidence type="ECO:0000256" key="1">
    <source>
        <dbReference type="ARBA" id="ARBA00023015"/>
    </source>
</evidence>
<evidence type="ECO:0000259" key="4">
    <source>
        <dbReference type="PROSITE" id="PS50987"/>
    </source>
</evidence>
<dbReference type="PANTHER" id="PTHR33154">
    <property type="entry name" value="TRANSCRIPTIONAL REGULATOR, ARSR FAMILY"/>
    <property type="match status" value="1"/>
</dbReference>
<dbReference type="RefSeq" id="WP_259740433.1">
    <property type="nucleotide sequence ID" value="NZ_JALQCW010000114.1"/>
</dbReference>
<dbReference type="AlphaFoldDB" id="A0A9X2C9D9"/>
<dbReference type="EMBL" id="JALQCX010000025">
    <property type="protein sequence ID" value="MCK9815271.1"/>
    <property type="molecule type" value="Genomic_DNA"/>
</dbReference>
<keyword evidence="8" id="KW-1185">Reference proteome</keyword>
<dbReference type="PROSITE" id="PS50987">
    <property type="entry name" value="HTH_ARSR_2"/>
    <property type="match status" value="1"/>
</dbReference>
<dbReference type="GO" id="GO:0003677">
    <property type="term" value="F:DNA binding"/>
    <property type="evidence" value="ECO:0007669"/>
    <property type="project" value="UniProtKB-KW"/>
</dbReference>
<evidence type="ECO:0000313" key="7">
    <source>
        <dbReference type="Proteomes" id="UP001155059"/>
    </source>
</evidence>
<dbReference type="SMART" id="SM00418">
    <property type="entry name" value="HTH_ARSR"/>
    <property type="match status" value="1"/>
</dbReference>
<organism evidence="5 7">
    <name type="scientific">Pseudomonas morbosilactucae</name>
    <dbReference type="NCBI Taxonomy" id="2938197"/>
    <lineage>
        <taxon>Bacteria</taxon>
        <taxon>Pseudomonadati</taxon>
        <taxon>Pseudomonadota</taxon>
        <taxon>Gammaproteobacteria</taxon>
        <taxon>Pseudomonadales</taxon>
        <taxon>Pseudomonadaceae</taxon>
        <taxon>Pseudomonas</taxon>
    </lineage>
</organism>
<dbReference type="Pfam" id="PF12840">
    <property type="entry name" value="HTH_20"/>
    <property type="match status" value="1"/>
</dbReference>